<feature type="region of interest" description="Disordered" evidence="1">
    <location>
        <begin position="1"/>
        <end position="177"/>
    </location>
</feature>
<proteinExistence type="predicted"/>
<name>A0ABV1A151_9TELE</name>
<dbReference type="Proteomes" id="UP001469553">
    <property type="component" value="Unassembled WGS sequence"/>
</dbReference>
<evidence type="ECO:0000313" key="2">
    <source>
        <dbReference type="EMBL" id="MEQ2312263.1"/>
    </source>
</evidence>
<keyword evidence="3" id="KW-1185">Reference proteome</keyword>
<accession>A0ABV1A151</accession>
<comment type="caution">
    <text evidence="2">The sequence shown here is derived from an EMBL/GenBank/DDBJ whole genome shotgun (WGS) entry which is preliminary data.</text>
</comment>
<gene>
    <name evidence="2" type="ORF">AMECASPLE_029103</name>
</gene>
<feature type="compositionally biased region" description="Polar residues" evidence="1">
    <location>
        <begin position="25"/>
        <end position="41"/>
    </location>
</feature>
<protein>
    <submittedName>
        <fullName evidence="2">Uncharacterized protein</fullName>
    </submittedName>
</protein>
<feature type="compositionally biased region" description="Basic and acidic residues" evidence="1">
    <location>
        <begin position="115"/>
        <end position="130"/>
    </location>
</feature>
<dbReference type="EMBL" id="JAHRIP010078521">
    <property type="protein sequence ID" value="MEQ2312263.1"/>
    <property type="molecule type" value="Genomic_DNA"/>
</dbReference>
<evidence type="ECO:0000256" key="1">
    <source>
        <dbReference type="SAM" id="MobiDB-lite"/>
    </source>
</evidence>
<feature type="compositionally biased region" description="Basic and acidic residues" evidence="1">
    <location>
        <begin position="158"/>
        <end position="177"/>
    </location>
</feature>
<sequence>MPNHPKTMGQSQQSAQSPSPAPDPTTRQAGQQNMSHTNTEATNKKHPTQNGRPTQMQAPDQHKHMHTPQTIKPRPPGQPGSQADPAMHHPAHHRAQGKDTSPTSRRATKKGHSTHSKEAALPHEMQHGVDHQPQAHTTHQEPPSRQAKHTKHGGKSRHAQDHHPDTTAHKTVEDGMQ</sequence>
<feature type="compositionally biased region" description="Basic residues" evidence="1">
    <location>
        <begin position="146"/>
        <end position="157"/>
    </location>
</feature>
<organism evidence="2 3">
    <name type="scientific">Ameca splendens</name>
    <dbReference type="NCBI Taxonomy" id="208324"/>
    <lineage>
        <taxon>Eukaryota</taxon>
        <taxon>Metazoa</taxon>
        <taxon>Chordata</taxon>
        <taxon>Craniata</taxon>
        <taxon>Vertebrata</taxon>
        <taxon>Euteleostomi</taxon>
        <taxon>Actinopterygii</taxon>
        <taxon>Neopterygii</taxon>
        <taxon>Teleostei</taxon>
        <taxon>Neoteleostei</taxon>
        <taxon>Acanthomorphata</taxon>
        <taxon>Ovalentaria</taxon>
        <taxon>Atherinomorphae</taxon>
        <taxon>Cyprinodontiformes</taxon>
        <taxon>Goodeidae</taxon>
        <taxon>Ameca</taxon>
    </lineage>
</organism>
<feature type="compositionally biased region" description="Polar residues" evidence="1">
    <location>
        <begin position="134"/>
        <end position="143"/>
    </location>
</feature>
<evidence type="ECO:0000313" key="3">
    <source>
        <dbReference type="Proteomes" id="UP001469553"/>
    </source>
</evidence>
<reference evidence="2 3" key="1">
    <citation type="submission" date="2021-06" db="EMBL/GenBank/DDBJ databases">
        <authorList>
            <person name="Palmer J.M."/>
        </authorList>
    </citation>
    <scope>NUCLEOTIDE SEQUENCE [LARGE SCALE GENOMIC DNA]</scope>
    <source>
        <strain evidence="2 3">AS_MEX2019</strain>
        <tissue evidence="2">Muscle</tissue>
    </source>
</reference>
<feature type="compositionally biased region" description="Polar residues" evidence="1">
    <location>
        <begin position="48"/>
        <end position="58"/>
    </location>
</feature>